<dbReference type="InterPro" id="IPR016032">
    <property type="entry name" value="Sig_transdc_resp-reg_C-effctor"/>
</dbReference>
<dbReference type="InterPro" id="IPR005158">
    <property type="entry name" value="BTAD"/>
</dbReference>
<keyword evidence="7" id="KW-1185">Reference proteome</keyword>
<keyword evidence="3" id="KW-0802">TPR repeat</keyword>
<feature type="compositionally biased region" description="Basic and acidic residues" evidence="4">
    <location>
        <begin position="308"/>
        <end position="318"/>
    </location>
</feature>
<gene>
    <name evidence="6" type="ORF">RIF23_19350</name>
</gene>
<proteinExistence type="predicted"/>
<dbReference type="RefSeq" id="WP_310914032.1">
    <property type="nucleotide sequence ID" value="NZ_JAVLVT010000011.1"/>
</dbReference>
<evidence type="ECO:0000256" key="3">
    <source>
        <dbReference type="PROSITE-ProRule" id="PRU00339"/>
    </source>
</evidence>
<dbReference type="PRINTS" id="PR00364">
    <property type="entry name" value="DISEASERSIST"/>
</dbReference>
<dbReference type="Pfam" id="PF13424">
    <property type="entry name" value="TPR_12"/>
    <property type="match status" value="2"/>
</dbReference>
<feature type="region of interest" description="Disordered" evidence="4">
    <location>
        <begin position="255"/>
        <end position="318"/>
    </location>
</feature>
<dbReference type="SUPFAM" id="SSF48452">
    <property type="entry name" value="TPR-like"/>
    <property type="match status" value="4"/>
</dbReference>
<dbReference type="PROSITE" id="PS50005">
    <property type="entry name" value="TPR"/>
    <property type="match status" value="1"/>
</dbReference>
<dbReference type="SUPFAM" id="SSF46894">
    <property type="entry name" value="C-terminal effector domain of the bipartite response regulators"/>
    <property type="match status" value="1"/>
</dbReference>
<evidence type="ECO:0000313" key="6">
    <source>
        <dbReference type="EMBL" id="MDS1272448.1"/>
    </source>
</evidence>
<dbReference type="Pfam" id="PF03704">
    <property type="entry name" value="BTAD"/>
    <property type="match status" value="1"/>
</dbReference>
<dbReference type="InterPro" id="IPR036388">
    <property type="entry name" value="WH-like_DNA-bd_sf"/>
</dbReference>
<dbReference type="InterPro" id="IPR027417">
    <property type="entry name" value="P-loop_NTPase"/>
</dbReference>
<dbReference type="SMART" id="SM00028">
    <property type="entry name" value="TPR"/>
    <property type="match status" value="6"/>
</dbReference>
<organism evidence="6 7">
    <name type="scientific">Lipingzhangella rawalii</name>
    <dbReference type="NCBI Taxonomy" id="2055835"/>
    <lineage>
        <taxon>Bacteria</taxon>
        <taxon>Bacillati</taxon>
        <taxon>Actinomycetota</taxon>
        <taxon>Actinomycetes</taxon>
        <taxon>Streptosporangiales</taxon>
        <taxon>Nocardiopsidaceae</taxon>
        <taxon>Lipingzhangella</taxon>
    </lineage>
</organism>
<dbReference type="Pfam" id="PF00931">
    <property type="entry name" value="NB-ARC"/>
    <property type="match status" value="1"/>
</dbReference>
<dbReference type="InterPro" id="IPR019734">
    <property type="entry name" value="TPR_rpt"/>
</dbReference>
<dbReference type="SMART" id="SM01043">
    <property type="entry name" value="BTAD"/>
    <property type="match status" value="1"/>
</dbReference>
<evidence type="ECO:0000256" key="4">
    <source>
        <dbReference type="SAM" id="MobiDB-lite"/>
    </source>
</evidence>
<reference evidence="7" key="1">
    <citation type="submission" date="2023-07" db="EMBL/GenBank/DDBJ databases">
        <title>Novel species in the genus Lipingzhangella isolated from Sambhar Salt Lake.</title>
        <authorList>
            <person name="Jiya N."/>
            <person name="Kajale S."/>
            <person name="Sharma A."/>
        </authorList>
    </citation>
    <scope>NUCLEOTIDE SEQUENCE [LARGE SCALE GENOMIC DNA]</scope>
    <source>
        <strain evidence="7">LS1_29</strain>
    </source>
</reference>
<dbReference type="Gene3D" id="1.10.10.10">
    <property type="entry name" value="Winged helix-like DNA-binding domain superfamily/Winged helix DNA-binding domain"/>
    <property type="match status" value="1"/>
</dbReference>
<evidence type="ECO:0000256" key="2">
    <source>
        <dbReference type="ARBA" id="ARBA00023163"/>
    </source>
</evidence>
<feature type="repeat" description="TPR" evidence="3">
    <location>
        <begin position="918"/>
        <end position="951"/>
    </location>
</feature>
<feature type="compositionally biased region" description="Low complexity" evidence="4">
    <location>
        <begin position="279"/>
        <end position="293"/>
    </location>
</feature>
<evidence type="ECO:0000313" key="7">
    <source>
        <dbReference type="Proteomes" id="UP001250214"/>
    </source>
</evidence>
<accession>A0ABU2HB09</accession>
<dbReference type="SUPFAM" id="SSF52540">
    <property type="entry name" value="P-loop containing nucleoside triphosphate hydrolases"/>
    <property type="match status" value="1"/>
</dbReference>
<evidence type="ECO:0000259" key="5">
    <source>
        <dbReference type="SMART" id="SM01043"/>
    </source>
</evidence>
<protein>
    <submittedName>
        <fullName evidence="6">Tetratricopeptide repeat protein</fullName>
    </submittedName>
</protein>
<dbReference type="EMBL" id="JAVLVT010000011">
    <property type="protein sequence ID" value="MDS1272448.1"/>
    <property type="molecule type" value="Genomic_DNA"/>
</dbReference>
<keyword evidence="1" id="KW-0805">Transcription regulation</keyword>
<dbReference type="InterPro" id="IPR002182">
    <property type="entry name" value="NB-ARC"/>
</dbReference>
<dbReference type="CDD" id="cd15831">
    <property type="entry name" value="BTAD"/>
    <property type="match status" value="1"/>
</dbReference>
<sequence length="1087" mass="120818">MEPSFRILGPVALHVDDQGMFALGDSNRVLILAVLLHSLNRPVSDGELLDHVWGEATRTRGALHPEIRRAREILERHGFGAGRQIIQRTAGGYMLRGTPEQVDWHLFRSRVAEARQARHNGALAEARDVLYSALDLWSGDPLIGLDGPRIDGLRQSMNEARRQARLDLVEVRLELGEEHSLVGDLVELSGRYRNDEAVTRHLMTALHRCGRGHEALDAAREFQRRLRDQGFAPSDRINELYQRILRQDASLRASAIPDPQPAPAPNPTVADVPAPRSPTPATSGGPAGPAVPADIGRVPTEPQASLRPPDRPFTLHRDTPDFVGRAAEIDTIMNSVRGSGAVPRVWNITGMSGIGKTALAVRIAHQLRSTFPDAQLQVDLRVDSVQRTPRDSAEVLHQLLRSYEGAEARIPQARDALAARWRDRTAQARMLLVLDDAASSAQVRHLLPESPHSLVLITSRRHLADLEGVRTLTLDAPEWPDALALFHQCSGRDREEDEAPIADIVRWCSSHPLSLRILAAKLREHPARSPVQVYRQVCTSPAPIAEIRGGDQELDSRFELALHDLAPDHAWAFRMLGLLAGGVFTSFAVSTLLDCAPARADRIVEDLLRHSLLAEPSSGWYRFHDLLGAFARQQADEHIDAEERTAAVRRLLEQHLVTAEAAVRTAYPHTRRPSVTDHGDHQPFSNTQAAVEWLHTHREWLLHTARIAREHGFAEYEANLAYVLVEHLSVDPTVDSTPRLYMRAVQVWEEKGESKRTAWAQLDLARIWMRQGMHRAAKACGHQALAVLQDVGDAVETARAMNQVGDTHRQLGELNDAVRIQSQALSIMREVGDLSDVGTALLYYGIAWFEMGSYNNAKPYFEEAYSIFTKIGDAAKSTMAIANIAGIHLNNGEPQRSLDISEHTVHMYHSLGMRHHEALTIGNIGWAHHELGNYDTALEHFQEARSMFKEIGATRSMADVDCNAGDTHLRREDFGRAVEAYERARTTTEGTREFPDRAWITATLGLGNVRYAQARYAEAIDYYSAAAEAARNLGSPLHEGQAEEGIGDCRNKVSTAHEAQIHWLRALSLLDQHGSSGVDRIRAKLNH</sequence>
<feature type="domain" description="Bacterial transcriptional activator" evidence="5">
    <location>
        <begin position="102"/>
        <end position="245"/>
    </location>
</feature>
<dbReference type="Gene3D" id="1.25.40.10">
    <property type="entry name" value="Tetratricopeptide repeat domain"/>
    <property type="match status" value="3"/>
</dbReference>
<dbReference type="InterPro" id="IPR011990">
    <property type="entry name" value="TPR-like_helical_dom_sf"/>
</dbReference>
<keyword evidence="2" id="KW-0804">Transcription</keyword>
<dbReference type="PANTHER" id="PTHR35807">
    <property type="entry name" value="TRANSCRIPTIONAL REGULATOR REDD-RELATED"/>
    <property type="match status" value="1"/>
</dbReference>
<dbReference type="Proteomes" id="UP001250214">
    <property type="component" value="Unassembled WGS sequence"/>
</dbReference>
<dbReference type="InterPro" id="IPR051677">
    <property type="entry name" value="AfsR-DnrI-RedD_regulator"/>
</dbReference>
<name>A0ABU2HB09_9ACTN</name>
<comment type="caution">
    <text evidence="6">The sequence shown here is derived from an EMBL/GenBank/DDBJ whole genome shotgun (WGS) entry which is preliminary data.</text>
</comment>
<dbReference type="Gene3D" id="3.40.50.300">
    <property type="entry name" value="P-loop containing nucleotide triphosphate hydrolases"/>
    <property type="match status" value="1"/>
</dbReference>
<dbReference type="PANTHER" id="PTHR35807:SF1">
    <property type="entry name" value="TRANSCRIPTIONAL REGULATOR REDD"/>
    <property type="match status" value="1"/>
</dbReference>
<evidence type="ECO:0000256" key="1">
    <source>
        <dbReference type="ARBA" id="ARBA00023015"/>
    </source>
</evidence>